<evidence type="ECO:0000313" key="2">
    <source>
        <dbReference type="Proteomes" id="UP001652582"/>
    </source>
</evidence>
<dbReference type="GeneID" id="128198870"/>
<name>A0ABM3LT78_BICAN</name>
<accession>A0ABM3LT78</accession>
<reference evidence="3" key="1">
    <citation type="submission" date="2025-08" db="UniProtKB">
        <authorList>
            <consortium name="RefSeq"/>
        </authorList>
    </citation>
    <scope>IDENTIFICATION</scope>
</reference>
<dbReference type="RefSeq" id="XP_052742278.1">
    <property type="nucleotide sequence ID" value="XM_052886318.1"/>
</dbReference>
<proteinExistence type="predicted"/>
<gene>
    <name evidence="3" type="primary">LOC128198870</name>
</gene>
<protein>
    <submittedName>
        <fullName evidence="3">Uncharacterized protein LOC128198870</fullName>
    </submittedName>
</protein>
<feature type="transmembrane region" description="Helical" evidence="1">
    <location>
        <begin position="148"/>
        <end position="173"/>
    </location>
</feature>
<evidence type="ECO:0000313" key="3">
    <source>
        <dbReference type="RefSeq" id="XP_052742278.1"/>
    </source>
</evidence>
<keyword evidence="1" id="KW-1133">Transmembrane helix</keyword>
<feature type="transmembrane region" description="Helical" evidence="1">
    <location>
        <begin position="193"/>
        <end position="211"/>
    </location>
</feature>
<keyword evidence="2" id="KW-1185">Reference proteome</keyword>
<keyword evidence="1" id="KW-0812">Transmembrane</keyword>
<keyword evidence="1" id="KW-0472">Membrane</keyword>
<sequence>MECATHGAMAQEGESWRRRCGCLRTSDKLKRMLDCFPPPPPPTPEYSKGINSVKQDLYLADLRRANGHPRCRNIEVKLLPESNERLECVTKILGNTCISAFCTSPHFPTNFQTSEPKKPVKLALETQEDLETEKALKKARTWHVMSELVHLIQISVTATALALYYLIYCYMQLVYYTLRSALYVHNADGPMKVTIAVVTVTSLVVAFNVLLKIEKIIGVS</sequence>
<evidence type="ECO:0000256" key="1">
    <source>
        <dbReference type="SAM" id="Phobius"/>
    </source>
</evidence>
<organism evidence="2 3">
    <name type="scientific">Bicyclus anynana</name>
    <name type="common">Squinting bush brown butterfly</name>
    <dbReference type="NCBI Taxonomy" id="110368"/>
    <lineage>
        <taxon>Eukaryota</taxon>
        <taxon>Metazoa</taxon>
        <taxon>Ecdysozoa</taxon>
        <taxon>Arthropoda</taxon>
        <taxon>Hexapoda</taxon>
        <taxon>Insecta</taxon>
        <taxon>Pterygota</taxon>
        <taxon>Neoptera</taxon>
        <taxon>Endopterygota</taxon>
        <taxon>Lepidoptera</taxon>
        <taxon>Glossata</taxon>
        <taxon>Ditrysia</taxon>
        <taxon>Papilionoidea</taxon>
        <taxon>Nymphalidae</taxon>
        <taxon>Satyrinae</taxon>
        <taxon>Satyrini</taxon>
        <taxon>Mycalesina</taxon>
        <taxon>Bicyclus</taxon>
    </lineage>
</organism>
<dbReference type="Proteomes" id="UP001652582">
    <property type="component" value="Chromosome 16"/>
</dbReference>